<name>A0AAX1K736_LACPN</name>
<proteinExistence type="predicted"/>
<organism evidence="2 3">
    <name type="scientific">Lactiplantibacillus plantarum</name>
    <name type="common">Lactobacillus plantarum</name>
    <dbReference type="NCBI Taxonomy" id="1590"/>
    <lineage>
        <taxon>Bacteria</taxon>
        <taxon>Bacillati</taxon>
        <taxon>Bacillota</taxon>
        <taxon>Bacilli</taxon>
        <taxon>Lactobacillales</taxon>
        <taxon>Lactobacillaceae</taxon>
        <taxon>Lactiplantibacillus</taxon>
    </lineage>
</organism>
<keyword evidence="1" id="KW-1133">Transmembrane helix</keyword>
<reference evidence="2 3" key="1">
    <citation type="submission" date="2020-12" db="EMBL/GenBank/DDBJ databases">
        <title>Whole genome sequencing of Lactobacillus plantarum PC518.</title>
        <authorList>
            <person name="Guo Q."/>
        </authorList>
    </citation>
    <scope>NUCLEOTIDE SEQUENCE [LARGE SCALE GENOMIC DNA]</scope>
    <source>
        <strain evidence="2 3">PC518</strain>
    </source>
</reference>
<evidence type="ECO:0000256" key="1">
    <source>
        <dbReference type="SAM" id="Phobius"/>
    </source>
</evidence>
<dbReference type="AlphaFoldDB" id="A0AAX1K736"/>
<keyword evidence="1" id="KW-0472">Membrane</keyword>
<feature type="transmembrane region" description="Helical" evidence="1">
    <location>
        <begin position="50"/>
        <end position="78"/>
    </location>
</feature>
<sequence>MKYYVYQVEKGSLSETITIEINVTFNKSDFENWPTYDPAESLEKTVRAMFVMAAVISIGVVVASSSPVTGVAATFLALATNFLTNNKV</sequence>
<dbReference type="RefSeq" id="WP_003640430.1">
    <property type="nucleotide sequence ID" value="NZ_AP028153.1"/>
</dbReference>
<protein>
    <submittedName>
        <fullName evidence="2">Uncharacterized protein</fullName>
    </submittedName>
</protein>
<dbReference type="EMBL" id="CP066817">
    <property type="protein sequence ID" value="QQM59723.1"/>
    <property type="molecule type" value="Genomic_DNA"/>
</dbReference>
<evidence type="ECO:0000313" key="3">
    <source>
        <dbReference type="Proteomes" id="UP000595466"/>
    </source>
</evidence>
<keyword evidence="1" id="KW-0812">Transmembrane</keyword>
<evidence type="ECO:0000313" key="2">
    <source>
        <dbReference type="EMBL" id="QQM59723.1"/>
    </source>
</evidence>
<dbReference type="Proteomes" id="UP000595466">
    <property type="component" value="Chromosome"/>
</dbReference>
<accession>A0AAX1K736</accession>
<gene>
    <name evidence="2" type="ORF">JH395_08110</name>
</gene>